<reference evidence="2 3" key="1">
    <citation type="submission" date="2019-07" db="EMBL/GenBank/DDBJ databases">
        <title>Draft genome for Streptomyces benahoarensis MZ03-48.</title>
        <authorList>
            <person name="Gonzalez-Pimentel J.L."/>
        </authorList>
    </citation>
    <scope>NUCLEOTIDE SEQUENCE [LARGE SCALE GENOMIC DNA]</scope>
    <source>
        <strain evidence="2 3">MZ03-48</strain>
    </source>
</reference>
<organism evidence="2 3">
    <name type="scientific">Streptomyces benahoarensis</name>
    <dbReference type="NCBI Taxonomy" id="2595054"/>
    <lineage>
        <taxon>Bacteria</taxon>
        <taxon>Bacillati</taxon>
        <taxon>Actinomycetota</taxon>
        <taxon>Actinomycetes</taxon>
        <taxon>Kitasatosporales</taxon>
        <taxon>Streptomycetaceae</taxon>
        <taxon>Streptomyces</taxon>
    </lineage>
</organism>
<dbReference type="EMBL" id="VKLS01000330">
    <property type="protein sequence ID" value="TSB34787.1"/>
    <property type="molecule type" value="Genomic_DNA"/>
</dbReference>
<keyword evidence="2" id="KW-0378">Hydrolase</keyword>
<gene>
    <name evidence="2" type="ORF">FNZ23_21690</name>
</gene>
<accession>A0A553YZY9</accession>
<dbReference type="Pfam" id="PF07969">
    <property type="entry name" value="Amidohydro_3"/>
    <property type="match status" value="1"/>
</dbReference>
<protein>
    <submittedName>
        <fullName evidence="2">Amidohydrolase family protein</fullName>
    </submittedName>
</protein>
<name>A0A553YZY9_9ACTN</name>
<dbReference type="AlphaFoldDB" id="A0A553YZY9"/>
<dbReference type="InterPro" id="IPR013108">
    <property type="entry name" value="Amidohydro_3"/>
</dbReference>
<dbReference type="RefSeq" id="WP_143945274.1">
    <property type="nucleotide sequence ID" value="NZ_VKLS01000330.1"/>
</dbReference>
<dbReference type="GO" id="GO:0016810">
    <property type="term" value="F:hydrolase activity, acting on carbon-nitrogen (but not peptide) bonds"/>
    <property type="evidence" value="ECO:0007669"/>
    <property type="project" value="InterPro"/>
</dbReference>
<feature type="domain" description="Amidohydrolase 3" evidence="1">
    <location>
        <begin position="5"/>
        <end position="74"/>
    </location>
</feature>
<dbReference type="Gene3D" id="2.30.40.10">
    <property type="entry name" value="Urease, subunit C, domain 1"/>
    <property type="match status" value="1"/>
</dbReference>
<comment type="caution">
    <text evidence="2">The sequence shown here is derived from an EMBL/GenBank/DDBJ whole genome shotgun (WGS) entry which is preliminary data.</text>
</comment>
<keyword evidence="3" id="KW-1185">Reference proteome</keyword>
<feature type="non-terminal residue" evidence="2">
    <location>
        <position position="1"/>
    </location>
</feature>
<sequence>TAPITPEQALTGLMALEGCTIHAALAVGEEHEAGRIAPGYRADLTALTVDPVTAPADDVAAAPVRLTMSGGHVTHRG</sequence>
<evidence type="ECO:0000313" key="2">
    <source>
        <dbReference type="EMBL" id="TSB34787.1"/>
    </source>
</evidence>
<dbReference type="InterPro" id="IPR011059">
    <property type="entry name" value="Metal-dep_hydrolase_composite"/>
</dbReference>
<evidence type="ECO:0000259" key="1">
    <source>
        <dbReference type="Pfam" id="PF07969"/>
    </source>
</evidence>
<dbReference type="Proteomes" id="UP000320888">
    <property type="component" value="Unassembled WGS sequence"/>
</dbReference>
<proteinExistence type="predicted"/>
<dbReference type="Gene3D" id="3.20.20.140">
    <property type="entry name" value="Metal-dependent hydrolases"/>
    <property type="match status" value="1"/>
</dbReference>
<evidence type="ECO:0000313" key="3">
    <source>
        <dbReference type="Proteomes" id="UP000320888"/>
    </source>
</evidence>
<dbReference type="PANTHER" id="PTHR22642:SF2">
    <property type="entry name" value="PROTEIN LONG AFTER FAR-RED 3"/>
    <property type="match status" value="1"/>
</dbReference>
<dbReference type="PANTHER" id="PTHR22642">
    <property type="entry name" value="IMIDAZOLONEPROPIONASE"/>
    <property type="match status" value="1"/>
</dbReference>
<dbReference type="SUPFAM" id="SSF51338">
    <property type="entry name" value="Composite domain of metallo-dependent hydrolases"/>
    <property type="match status" value="1"/>
</dbReference>